<evidence type="ECO:0000256" key="9">
    <source>
        <dbReference type="SAM" id="MobiDB-lite"/>
    </source>
</evidence>
<keyword evidence="5" id="KW-0520">NAD</keyword>
<protein>
    <recommendedName>
        <fullName evidence="14">D-3-phosphoglycerate dehydrogenase</fullName>
    </recommendedName>
</protein>
<keyword evidence="6" id="KW-0464">Manganese</keyword>
<evidence type="ECO:0000256" key="3">
    <source>
        <dbReference type="ARBA" id="ARBA00022801"/>
    </source>
</evidence>
<evidence type="ECO:0008006" key="14">
    <source>
        <dbReference type="Google" id="ProtNLM"/>
    </source>
</evidence>
<dbReference type="Gene3D" id="3.40.50.720">
    <property type="entry name" value="NAD(P)-binding Rossmann-like Domain"/>
    <property type="match status" value="2"/>
</dbReference>
<evidence type="ECO:0000256" key="4">
    <source>
        <dbReference type="ARBA" id="ARBA00023002"/>
    </source>
</evidence>
<dbReference type="InterPro" id="IPR029753">
    <property type="entry name" value="D-isomer_DH_CS"/>
</dbReference>
<dbReference type="InterPro" id="IPR006140">
    <property type="entry name" value="D-isomer_DH_NAD-bd"/>
</dbReference>
<dbReference type="InterPro" id="IPR029056">
    <property type="entry name" value="Ribokinase-like"/>
</dbReference>
<evidence type="ECO:0000256" key="7">
    <source>
        <dbReference type="ARBA" id="ARBA00023239"/>
    </source>
</evidence>
<dbReference type="EMBL" id="BQKY01000009">
    <property type="protein sequence ID" value="GJN91604.1"/>
    <property type="molecule type" value="Genomic_DNA"/>
</dbReference>
<dbReference type="SUPFAM" id="SSF52283">
    <property type="entry name" value="Formate/glycerate dehydrogenase catalytic domain-like"/>
    <property type="match status" value="1"/>
</dbReference>
<keyword evidence="13" id="KW-1185">Reference proteome</keyword>
<dbReference type="Pfam" id="PF00389">
    <property type="entry name" value="2-Hacid_dh"/>
    <property type="match status" value="1"/>
</dbReference>
<keyword evidence="2" id="KW-0479">Metal-binding</keyword>
<dbReference type="PANTHER" id="PTHR42909:SF1">
    <property type="entry name" value="CARBOHYDRATE KINASE PFKB DOMAIN-CONTAINING PROTEIN"/>
    <property type="match status" value="1"/>
</dbReference>
<sequence length="1031" mass="108297">MPADTSGHSLAILDDWEGAAEQYGDWTPLASLPRTVFRDPIPRADLAKTLEPFTILHAMRERTKIDRALLDSLPNLRFIATTGHRNRGIDIAAARERGIVVSGTLRGGTEGSSGAVEQTWALLLALARRIPQEHASMRRGGWISGVATGLADKTLGLVGVGRLGKQTAVIAKAFGMRVVAWSPHLTQARADEAGVELAPSLDDLLSTSDFISLHLVHASSTTGIIGRRELELLKPTAFLVNTSRGPLVDEQALVDALRANRFAGAGLDVFDQEPLPRDHPLRTLDNVVLSPHMGYVEDSAFEAWWPQSVENIDAFLRGSPHPLPSLSGLPVDIAPEVAQAQAEGRPVVALESTLITHGLPPPHSQTLAKECEALLRSQGVAPATVAILNGRVKVGLEERDLDLLAERGWEARRDADVAKRLWKVGRRELGAALVKGVHGGTTVSGTMAVAHLAGIKIFSTGGIGGVHRGAETSFDISSDLISLSDTPVAVVCAGSKSILDIGLTLEYLEAHAVPVAGYKTSDWPAFYTAQSGFKAPMQLDSAAEVAQTILTTDRLGLSSSLLLGNPIPAEYHAVGAELQTAVDQAVAESVENGMAKSGKQVTPWLLQRVAELSKGKSLESTPASIFMPSFPPSPTSSSAPTPAESSAATESGFLARPVAPAPLVVVGVLAVDISMVPNSNSPLQTTAPGSVSLTLGGVAGNVAGAAHALLSAPSSNQDGGEVLLVAPVASDLLGEVAKSGLRARGMRSDGLIGSDGATATCGYLLDEKGELVGGVADMSIAKELSGKKARSFIAERIAEVKPKLVCFDGNIEMNAMVEILLHCDKHGTSTFFEPTSNAKSLQLLNALESSQLPSLLPLAAAPVSYSAPNVHELSALYDRVAFSEHSVYAPGPWFDGISVRADELALRLPRWVVDEGIAQMAVRLLPVIGTLFVKNGAQGVLVVQRVSGVDAVSRWRSLPPKKGTLVVPSVSTPAEAVVLRHYPALELDASEIVSVTGAGDNLAGATLAAMVRGLSPLVPHELDQIVEVAQK</sequence>
<evidence type="ECO:0000313" key="13">
    <source>
        <dbReference type="Proteomes" id="UP001342314"/>
    </source>
</evidence>
<evidence type="ECO:0000256" key="6">
    <source>
        <dbReference type="ARBA" id="ARBA00023211"/>
    </source>
</evidence>
<comment type="caution">
    <text evidence="12">The sequence shown here is derived from an EMBL/GenBank/DDBJ whole genome shotgun (WGS) entry which is preliminary data.</text>
</comment>
<keyword evidence="4" id="KW-0560">Oxidoreductase</keyword>
<dbReference type="GO" id="GO:0004730">
    <property type="term" value="F:pseudouridylate synthase activity"/>
    <property type="evidence" value="ECO:0007669"/>
    <property type="project" value="InterPro"/>
</dbReference>
<dbReference type="AlphaFoldDB" id="A0AAV5GNV1"/>
<keyword evidence="7" id="KW-0456">Lyase</keyword>
<name>A0AAV5GNV1_9BASI</name>
<dbReference type="Gene3D" id="3.40.1190.20">
    <property type="match status" value="1"/>
</dbReference>
<feature type="domain" description="D-isomer specific 2-hydroxyacid dehydrogenase catalytic" evidence="10">
    <location>
        <begin position="35"/>
        <end position="319"/>
    </location>
</feature>
<evidence type="ECO:0000313" key="12">
    <source>
        <dbReference type="EMBL" id="GJN91604.1"/>
    </source>
</evidence>
<dbReference type="FunFam" id="3.40.50.720:FF:000203">
    <property type="entry name" value="D-3-phosphoglycerate dehydrogenase (SerA)"/>
    <property type="match status" value="1"/>
</dbReference>
<dbReference type="Gene3D" id="3.40.1790.10">
    <property type="entry name" value="Indigoidine synthase domain"/>
    <property type="match status" value="1"/>
</dbReference>
<dbReference type="InterPro" id="IPR036291">
    <property type="entry name" value="NAD(P)-bd_dom_sf"/>
</dbReference>
<proteinExistence type="inferred from homology"/>
<organism evidence="12 13">
    <name type="scientific">Rhodotorula paludigena</name>
    <dbReference type="NCBI Taxonomy" id="86838"/>
    <lineage>
        <taxon>Eukaryota</taxon>
        <taxon>Fungi</taxon>
        <taxon>Dikarya</taxon>
        <taxon>Basidiomycota</taxon>
        <taxon>Pucciniomycotina</taxon>
        <taxon>Microbotryomycetes</taxon>
        <taxon>Sporidiobolales</taxon>
        <taxon>Sporidiobolaceae</taxon>
        <taxon>Rhodotorula</taxon>
    </lineage>
</organism>
<dbReference type="Pfam" id="PF04227">
    <property type="entry name" value="Indigoidine_A"/>
    <property type="match status" value="1"/>
</dbReference>
<dbReference type="SUPFAM" id="SSF51735">
    <property type="entry name" value="NAD(P)-binding Rossmann-fold domains"/>
    <property type="match status" value="1"/>
</dbReference>
<dbReference type="GO" id="GO:0016798">
    <property type="term" value="F:hydrolase activity, acting on glycosyl bonds"/>
    <property type="evidence" value="ECO:0007669"/>
    <property type="project" value="UniProtKB-KW"/>
</dbReference>
<dbReference type="SUPFAM" id="SSF110581">
    <property type="entry name" value="Indigoidine synthase A-like"/>
    <property type="match status" value="1"/>
</dbReference>
<feature type="compositionally biased region" description="Low complexity" evidence="9">
    <location>
        <begin position="635"/>
        <end position="645"/>
    </location>
</feature>
<feature type="domain" description="D-isomer specific 2-hydroxyacid dehydrogenase NAD-binding" evidence="11">
    <location>
        <begin position="121"/>
        <end position="294"/>
    </location>
</feature>
<dbReference type="GO" id="GO:0051287">
    <property type="term" value="F:NAD binding"/>
    <property type="evidence" value="ECO:0007669"/>
    <property type="project" value="InterPro"/>
</dbReference>
<keyword evidence="8" id="KW-0326">Glycosidase</keyword>
<reference evidence="12 13" key="1">
    <citation type="submission" date="2021-12" db="EMBL/GenBank/DDBJ databases">
        <title>High titer production of polyol ester of fatty acids by Rhodotorula paludigena BS15 towards product separation-free biomass refinery.</title>
        <authorList>
            <person name="Mano J."/>
            <person name="Ono H."/>
            <person name="Tanaka T."/>
            <person name="Naito K."/>
            <person name="Sushida H."/>
            <person name="Ike M."/>
            <person name="Tokuyasu K."/>
            <person name="Kitaoka M."/>
        </authorList>
    </citation>
    <scope>NUCLEOTIDE SEQUENCE [LARGE SCALE GENOMIC DNA]</scope>
    <source>
        <strain evidence="12 13">BS15</strain>
    </source>
</reference>
<dbReference type="Pfam" id="PF02826">
    <property type="entry name" value="2-Hacid_dh_C"/>
    <property type="match status" value="1"/>
</dbReference>
<evidence type="ECO:0000259" key="10">
    <source>
        <dbReference type="Pfam" id="PF00389"/>
    </source>
</evidence>
<feature type="region of interest" description="Disordered" evidence="9">
    <location>
        <begin position="623"/>
        <end position="645"/>
    </location>
</feature>
<comment type="similarity">
    <text evidence="1">Belongs to the D-isomer specific 2-hydroxyacid dehydrogenase family.</text>
</comment>
<dbReference type="InterPro" id="IPR007342">
    <property type="entry name" value="PsuG"/>
</dbReference>
<dbReference type="SUPFAM" id="SSF53613">
    <property type="entry name" value="Ribokinase-like"/>
    <property type="match status" value="1"/>
</dbReference>
<dbReference type="GO" id="GO:0046872">
    <property type="term" value="F:metal ion binding"/>
    <property type="evidence" value="ECO:0007669"/>
    <property type="project" value="UniProtKB-KW"/>
</dbReference>
<dbReference type="HAMAP" id="MF_01876">
    <property type="entry name" value="PsiMP_glycosidase"/>
    <property type="match status" value="1"/>
</dbReference>
<dbReference type="GO" id="GO:0016616">
    <property type="term" value="F:oxidoreductase activity, acting on the CH-OH group of donors, NAD or NADP as acceptor"/>
    <property type="evidence" value="ECO:0007669"/>
    <property type="project" value="InterPro"/>
</dbReference>
<keyword evidence="3" id="KW-0378">Hydrolase</keyword>
<dbReference type="InterPro" id="IPR022830">
    <property type="entry name" value="Indigdn_synthA-like"/>
</dbReference>
<dbReference type="GO" id="GO:0005737">
    <property type="term" value="C:cytoplasm"/>
    <property type="evidence" value="ECO:0007669"/>
    <property type="project" value="TreeGrafter"/>
</dbReference>
<evidence type="ECO:0000259" key="11">
    <source>
        <dbReference type="Pfam" id="PF02826"/>
    </source>
</evidence>
<dbReference type="PROSITE" id="PS00671">
    <property type="entry name" value="D_2_HYDROXYACID_DH_3"/>
    <property type="match status" value="1"/>
</dbReference>
<dbReference type="Proteomes" id="UP001342314">
    <property type="component" value="Unassembled WGS sequence"/>
</dbReference>
<evidence type="ECO:0000256" key="1">
    <source>
        <dbReference type="ARBA" id="ARBA00005854"/>
    </source>
</evidence>
<dbReference type="PANTHER" id="PTHR42909">
    <property type="entry name" value="ZGC:136858"/>
    <property type="match status" value="1"/>
</dbReference>
<gene>
    <name evidence="12" type="ORF">Rhopal_004627-T1</name>
</gene>
<evidence type="ECO:0000256" key="8">
    <source>
        <dbReference type="ARBA" id="ARBA00023295"/>
    </source>
</evidence>
<dbReference type="CDD" id="cd12169">
    <property type="entry name" value="PGDH_like_1"/>
    <property type="match status" value="1"/>
</dbReference>
<evidence type="ECO:0000256" key="2">
    <source>
        <dbReference type="ARBA" id="ARBA00022723"/>
    </source>
</evidence>
<accession>A0AAV5GNV1</accession>
<evidence type="ECO:0000256" key="5">
    <source>
        <dbReference type="ARBA" id="ARBA00023027"/>
    </source>
</evidence>
<dbReference type="InterPro" id="IPR006139">
    <property type="entry name" value="D-isomer_2_OHA_DH_cat_dom"/>
</dbReference>